<evidence type="ECO:0000313" key="4">
    <source>
        <dbReference type="Proteomes" id="UP000886595"/>
    </source>
</evidence>
<keyword evidence="1" id="KW-0408">Iron</keyword>
<gene>
    <name evidence="3" type="ORF">Bca52824_052739</name>
</gene>
<dbReference type="NCBIfam" id="NF005012">
    <property type="entry name" value="PRK06411.1"/>
    <property type="match status" value="1"/>
</dbReference>
<dbReference type="GO" id="GO:0009060">
    <property type="term" value="P:aerobic respiration"/>
    <property type="evidence" value="ECO:0007669"/>
    <property type="project" value="TreeGrafter"/>
</dbReference>
<dbReference type="SUPFAM" id="SSF56770">
    <property type="entry name" value="HydA/Nqo6-like"/>
    <property type="match status" value="1"/>
</dbReference>
<dbReference type="GO" id="GO:0015990">
    <property type="term" value="P:electron transport coupled proton transport"/>
    <property type="evidence" value="ECO:0007669"/>
    <property type="project" value="TreeGrafter"/>
</dbReference>
<evidence type="ECO:0000259" key="2">
    <source>
        <dbReference type="Pfam" id="PF01058"/>
    </source>
</evidence>
<keyword evidence="4" id="KW-1185">Reference proteome</keyword>
<reference evidence="3 4" key="1">
    <citation type="submission" date="2020-02" db="EMBL/GenBank/DDBJ databases">
        <authorList>
            <person name="Ma Q."/>
            <person name="Huang Y."/>
            <person name="Song X."/>
            <person name="Pei D."/>
        </authorList>
    </citation>
    <scope>NUCLEOTIDE SEQUENCE [LARGE SCALE GENOMIC DNA]</scope>
    <source>
        <strain evidence="3">Sxm20200214</strain>
        <tissue evidence="3">Leaf</tissue>
    </source>
</reference>
<dbReference type="GO" id="GO:0008137">
    <property type="term" value="F:NADH dehydrogenase (ubiquinone) activity"/>
    <property type="evidence" value="ECO:0007669"/>
    <property type="project" value="TreeGrafter"/>
</dbReference>
<dbReference type="Proteomes" id="UP000886595">
    <property type="component" value="Unassembled WGS sequence"/>
</dbReference>
<dbReference type="Gene3D" id="3.40.50.12280">
    <property type="match status" value="1"/>
</dbReference>
<dbReference type="PANTHER" id="PTHR11995:SF14">
    <property type="entry name" value="NADH DEHYDROGENASE [UBIQUINONE] IRON-SULFUR PROTEIN 7, MITOCHONDRIAL"/>
    <property type="match status" value="1"/>
</dbReference>
<feature type="domain" description="NADH:ubiquinone oxidoreductase-like 20kDa subunit" evidence="2">
    <location>
        <begin position="18"/>
        <end position="106"/>
    </location>
</feature>
<dbReference type="PANTHER" id="PTHR11995">
    <property type="entry name" value="NADH DEHYDROGENASE"/>
    <property type="match status" value="1"/>
</dbReference>
<name>A0A8X7UK81_BRACI</name>
<comment type="caution">
    <text evidence="3">The sequence shown here is derived from an EMBL/GenBank/DDBJ whole genome shotgun (WGS) entry which is preliminary data.</text>
</comment>
<dbReference type="GO" id="GO:0045271">
    <property type="term" value="C:respiratory chain complex I"/>
    <property type="evidence" value="ECO:0007669"/>
    <property type="project" value="TreeGrafter"/>
</dbReference>
<dbReference type="EMBL" id="JAAMPC010000011">
    <property type="protein sequence ID" value="KAG2281519.1"/>
    <property type="molecule type" value="Genomic_DNA"/>
</dbReference>
<dbReference type="GO" id="GO:0051536">
    <property type="term" value="F:iron-sulfur cluster binding"/>
    <property type="evidence" value="ECO:0007669"/>
    <property type="project" value="InterPro"/>
</dbReference>
<dbReference type="OrthoDB" id="1040038at2759"/>
<dbReference type="InterPro" id="IPR006137">
    <property type="entry name" value="NADH_UbQ_OxRdtase-like_20kDa"/>
</dbReference>
<accession>A0A8X7UK81</accession>
<proteinExistence type="predicted"/>
<organism evidence="3 4">
    <name type="scientific">Brassica carinata</name>
    <name type="common">Ethiopian mustard</name>
    <name type="synonym">Abyssinian cabbage</name>
    <dbReference type="NCBI Taxonomy" id="52824"/>
    <lineage>
        <taxon>Eukaryota</taxon>
        <taxon>Viridiplantae</taxon>
        <taxon>Streptophyta</taxon>
        <taxon>Embryophyta</taxon>
        <taxon>Tracheophyta</taxon>
        <taxon>Spermatophyta</taxon>
        <taxon>Magnoliopsida</taxon>
        <taxon>eudicotyledons</taxon>
        <taxon>Gunneridae</taxon>
        <taxon>Pentapetalae</taxon>
        <taxon>rosids</taxon>
        <taxon>malvids</taxon>
        <taxon>Brassicales</taxon>
        <taxon>Brassicaceae</taxon>
        <taxon>Brassiceae</taxon>
        <taxon>Brassica</taxon>
    </lineage>
</organism>
<dbReference type="Pfam" id="PF01058">
    <property type="entry name" value="Oxidored_q6"/>
    <property type="match status" value="1"/>
</dbReference>
<protein>
    <recommendedName>
        <fullName evidence="2">NADH:ubiquinone oxidoreductase-like 20kDa subunit domain-containing protein</fullName>
    </recommendedName>
</protein>
<sequence>MTPFSVSVGNEFRCTRGSRFDFDRYGLVRRSSPRQADLILTAGTVTMKMAPSLVRLYEQMPEPKYVIAMGDVQLQGGWVDKLIPVDVYLPGCPPKPEAVIDAITKLHKKIAREIYKDRIRPQRGNRCFTTNHKFFVVRSTQTGNYDQELLYPPSSTSEISTETFFKYKSPVSSHELVN</sequence>
<evidence type="ECO:0000313" key="3">
    <source>
        <dbReference type="EMBL" id="KAG2281519.1"/>
    </source>
</evidence>
<evidence type="ECO:0000256" key="1">
    <source>
        <dbReference type="ARBA" id="ARBA00023004"/>
    </source>
</evidence>
<dbReference type="AlphaFoldDB" id="A0A8X7UK81"/>